<geneLocation type="plasmid" evidence="1">
    <name>pKP_BO_OXA-181</name>
</geneLocation>
<dbReference type="EMBL" id="MG228426">
    <property type="protein sequence ID" value="AUV50544.1"/>
    <property type="molecule type" value="Genomic_DNA"/>
</dbReference>
<proteinExistence type="predicted"/>
<dbReference type="AlphaFoldDB" id="A0A2K9UZS5"/>
<keyword evidence="1" id="KW-0614">Plasmid</keyword>
<sequence>MAAHLERAMSRGLKQALAELVNGTGPLPFRQLRQSARNFTGTELEKELIVYRHIQHWMPEVDLLLSTLSLSQKNLQHLAEKVDYYGAKLKRQTVGSQWLYLLCYLQTRWQQALERIADGFVHHVRQTKQKAKDYAQEAVFKDWQKSS</sequence>
<name>A0A2K9UZS5_ECOLX</name>
<protein>
    <submittedName>
        <fullName evidence="1">Mobile element protein</fullName>
    </submittedName>
</protein>
<evidence type="ECO:0000313" key="1">
    <source>
        <dbReference type="EMBL" id="AUV50544.1"/>
    </source>
</evidence>
<accession>A0A2K9UZS5</accession>
<reference evidence="1" key="1">
    <citation type="submission" date="2017-10" db="EMBL/GenBank/DDBJ databases">
        <title>Escherichia coli strain KP_ZA plasmid pBO_OXA-181, complete sequence.</title>
        <authorList>
            <person name="Gaibani P."/>
        </authorList>
    </citation>
    <scope>NUCLEOTIDE SEQUENCE</scope>
    <source>
        <strain evidence="1">BO15V</strain>
        <plasmid evidence="1">pKP_BO_OXA-181</plasmid>
    </source>
</reference>
<organism evidence="1">
    <name type="scientific">Escherichia coli</name>
    <dbReference type="NCBI Taxonomy" id="562"/>
    <lineage>
        <taxon>Bacteria</taxon>
        <taxon>Pseudomonadati</taxon>
        <taxon>Pseudomonadota</taxon>
        <taxon>Gammaproteobacteria</taxon>
        <taxon>Enterobacterales</taxon>
        <taxon>Enterobacteriaceae</taxon>
        <taxon>Escherichia</taxon>
    </lineage>
</organism>